<protein>
    <submittedName>
        <fullName evidence="1">Uncharacterized protein</fullName>
    </submittedName>
</protein>
<evidence type="ECO:0000313" key="2">
    <source>
        <dbReference type="Proteomes" id="UP000826656"/>
    </source>
</evidence>
<accession>A0ABQ7TSR1</accession>
<keyword evidence="2" id="KW-1185">Reference proteome</keyword>
<name>A0ABQ7TSR1_SOLTU</name>
<dbReference type="Proteomes" id="UP000826656">
    <property type="component" value="Unassembled WGS sequence"/>
</dbReference>
<reference evidence="1 2" key="1">
    <citation type="journal article" date="2021" name="bioRxiv">
        <title>Chromosome-scale and haplotype-resolved genome assembly of a tetraploid potato cultivar.</title>
        <authorList>
            <person name="Sun H."/>
            <person name="Jiao W.-B."/>
            <person name="Krause K."/>
            <person name="Campoy J.A."/>
            <person name="Goel M."/>
            <person name="Folz-Donahue K."/>
            <person name="Kukat C."/>
            <person name="Huettel B."/>
            <person name="Schneeberger K."/>
        </authorList>
    </citation>
    <scope>NUCLEOTIDE SEQUENCE [LARGE SCALE GENOMIC DNA]</scope>
    <source>
        <strain evidence="1">SolTubOtavaFocal</strain>
        <tissue evidence="1">Leaves</tissue>
    </source>
</reference>
<evidence type="ECO:0000313" key="1">
    <source>
        <dbReference type="EMBL" id="KAH0737535.1"/>
    </source>
</evidence>
<organism evidence="1 2">
    <name type="scientific">Solanum tuberosum</name>
    <name type="common">Potato</name>
    <dbReference type="NCBI Taxonomy" id="4113"/>
    <lineage>
        <taxon>Eukaryota</taxon>
        <taxon>Viridiplantae</taxon>
        <taxon>Streptophyta</taxon>
        <taxon>Embryophyta</taxon>
        <taxon>Tracheophyta</taxon>
        <taxon>Spermatophyta</taxon>
        <taxon>Magnoliopsida</taxon>
        <taxon>eudicotyledons</taxon>
        <taxon>Gunneridae</taxon>
        <taxon>Pentapetalae</taxon>
        <taxon>asterids</taxon>
        <taxon>lamiids</taxon>
        <taxon>Solanales</taxon>
        <taxon>Solanaceae</taxon>
        <taxon>Solanoideae</taxon>
        <taxon>Solaneae</taxon>
        <taxon>Solanum</taxon>
    </lineage>
</organism>
<gene>
    <name evidence="1" type="ORF">KY290_036240</name>
</gene>
<sequence>MQRSWILRCGYTCVMSINKEISYESLKWNVALPNIHRGQKCSLFLHWLAVALVRRRSIFCVKYVYDRAQGDAGKTTKDKDGAVLDETSA</sequence>
<comment type="caution">
    <text evidence="1">The sequence shown here is derived from an EMBL/GenBank/DDBJ whole genome shotgun (WGS) entry which is preliminary data.</text>
</comment>
<dbReference type="EMBL" id="JAIVGD010000028">
    <property type="protein sequence ID" value="KAH0737535.1"/>
    <property type="molecule type" value="Genomic_DNA"/>
</dbReference>
<proteinExistence type="predicted"/>